<organism evidence="2 3">
    <name type="scientific">Alosa alosa</name>
    <name type="common">allis shad</name>
    <dbReference type="NCBI Taxonomy" id="278164"/>
    <lineage>
        <taxon>Eukaryota</taxon>
        <taxon>Metazoa</taxon>
        <taxon>Chordata</taxon>
        <taxon>Craniata</taxon>
        <taxon>Vertebrata</taxon>
        <taxon>Euteleostomi</taxon>
        <taxon>Actinopterygii</taxon>
        <taxon>Neopterygii</taxon>
        <taxon>Teleostei</taxon>
        <taxon>Clupei</taxon>
        <taxon>Clupeiformes</taxon>
        <taxon>Clupeoidei</taxon>
        <taxon>Clupeidae</taxon>
        <taxon>Alosa</taxon>
    </lineage>
</organism>
<accession>A0AAV6G104</accession>
<dbReference type="Proteomes" id="UP000823561">
    <property type="component" value="Chromosome 17"/>
</dbReference>
<name>A0AAV6G104_9TELE</name>
<sequence length="106" mass="11381">MCTFEIASSSDNHISRSLSRGRLVVALKGRCVFVYVVAPSDSCPLLLSHPVITCAVCGRYITTVVHQSRLSATFSGDRPFALGLPDSQSERRLGVQTPASARTGSR</sequence>
<evidence type="ECO:0000313" key="2">
    <source>
        <dbReference type="EMBL" id="KAG5267125.1"/>
    </source>
</evidence>
<reference evidence="2 3" key="1">
    <citation type="submission" date="2020-10" db="EMBL/GenBank/DDBJ databases">
        <title>Chromosome-scale genome assembly of the Allis shad, Alosa alosa.</title>
        <authorList>
            <person name="Margot Z."/>
            <person name="Christophe K."/>
            <person name="Cabau C."/>
            <person name="Louis A."/>
            <person name="Berthelot C."/>
            <person name="Parey E."/>
            <person name="Roest Crollius H."/>
            <person name="Montfort J."/>
            <person name="Robinson-Rechavi M."/>
            <person name="Bucao C."/>
            <person name="Bouchez O."/>
            <person name="Gislard M."/>
            <person name="Lluch J."/>
            <person name="Milhes M."/>
            <person name="Lampietro C."/>
            <person name="Lopez Roques C."/>
            <person name="Donnadieu C."/>
            <person name="Braasch I."/>
            <person name="Desvignes T."/>
            <person name="Postlethwait J."/>
            <person name="Bobe J."/>
            <person name="Guiguen Y."/>
        </authorList>
    </citation>
    <scope>NUCLEOTIDE SEQUENCE [LARGE SCALE GENOMIC DNA]</scope>
    <source>
        <strain evidence="2">M-15738</strain>
        <tissue evidence="2">Blood</tissue>
    </source>
</reference>
<proteinExistence type="predicted"/>
<evidence type="ECO:0000313" key="3">
    <source>
        <dbReference type="Proteomes" id="UP000823561"/>
    </source>
</evidence>
<comment type="caution">
    <text evidence="2">The sequence shown here is derived from an EMBL/GenBank/DDBJ whole genome shotgun (WGS) entry which is preliminary data.</text>
</comment>
<feature type="compositionally biased region" description="Polar residues" evidence="1">
    <location>
        <begin position="97"/>
        <end position="106"/>
    </location>
</feature>
<evidence type="ECO:0000256" key="1">
    <source>
        <dbReference type="SAM" id="MobiDB-lite"/>
    </source>
</evidence>
<protein>
    <submittedName>
        <fullName evidence="2">Uncharacterized protein</fullName>
    </submittedName>
</protein>
<gene>
    <name evidence="2" type="ORF">AALO_G00218270</name>
</gene>
<keyword evidence="3" id="KW-1185">Reference proteome</keyword>
<dbReference type="EMBL" id="JADWDJ010000017">
    <property type="protein sequence ID" value="KAG5267125.1"/>
    <property type="molecule type" value="Genomic_DNA"/>
</dbReference>
<feature type="region of interest" description="Disordered" evidence="1">
    <location>
        <begin position="82"/>
        <end position="106"/>
    </location>
</feature>
<dbReference type="AlphaFoldDB" id="A0AAV6G104"/>